<feature type="transmembrane region" description="Helical" evidence="8">
    <location>
        <begin position="181"/>
        <end position="206"/>
    </location>
</feature>
<evidence type="ECO:0000256" key="5">
    <source>
        <dbReference type="ARBA" id="ARBA00022679"/>
    </source>
</evidence>
<keyword evidence="5" id="KW-0808">Transferase</keyword>
<keyword evidence="6 11" id="KW-0418">Kinase</keyword>
<dbReference type="PROSITE" id="PS50885">
    <property type="entry name" value="HAMP"/>
    <property type="match status" value="1"/>
</dbReference>
<feature type="domain" description="Histidine kinase" evidence="9">
    <location>
        <begin position="387"/>
        <end position="497"/>
    </location>
</feature>
<dbReference type="PANTHER" id="PTHR34220:SF7">
    <property type="entry name" value="SENSOR HISTIDINE KINASE YPDA"/>
    <property type="match status" value="1"/>
</dbReference>
<evidence type="ECO:0000256" key="6">
    <source>
        <dbReference type="ARBA" id="ARBA00022777"/>
    </source>
</evidence>
<dbReference type="AlphaFoldDB" id="A0A7G9WD40"/>
<dbReference type="InterPro" id="IPR010559">
    <property type="entry name" value="Sig_transdc_His_kin_internal"/>
</dbReference>
<dbReference type="InterPro" id="IPR003660">
    <property type="entry name" value="HAMP_dom"/>
</dbReference>
<keyword evidence="7" id="KW-0902">Two-component regulatory system</keyword>
<dbReference type="SMART" id="SM00304">
    <property type="entry name" value="HAMP"/>
    <property type="match status" value="1"/>
</dbReference>
<dbReference type="PANTHER" id="PTHR34220">
    <property type="entry name" value="SENSOR HISTIDINE KINASE YPDA"/>
    <property type="match status" value="1"/>
</dbReference>
<sequence>MTKYILPITGIRKKLVVYYLIVTLILGATSIFSYYNAKLVLDKLNTIIIDYVYLNELNNDVNTMMMEVEKYLTTKSSDALLDYYTIYNSLDVKAKNIPRDSSYDNDILILKNIGYMIDNLLVETDQAVKAKRGRISHEYIAHFTRSIEISEHIKLYINNLLTYKLQEGSSQYNLITKNMTFLSYINAIIIVVSVTLNIFLAFMFAYRLTKPIIKLAHSAEKISQGDFDIQPFNIKTGDEISTLATAFEKMVVNIKTYIDEIKKQAEMEKKLKVQEMENFKMKSLLRDAELKALQSQINPHFLFNTFNAAGQLAMMEGADNTSEFIENIAQLFRYNLRKLDEAVTLKDEINYSQNYMYILKTRFGDKIDFTLDVDEHLLNIETPCAIIQPIVENAFIHGIENLEKSGEIKLTVNESDGIIRVEVEDNGIGIDESKIKTIISPGGSKKNTGKHASGIGIHNVIDRLRLFYNSKNINEVFEIESKVGYGTKVTLKLPYKKGSALNDQTVDC</sequence>
<dbReference type="CDD" id="cd06225">
    <property type="entry name" value="HAMP"/>
    <property type="match status" value="1"/>
</dbReference>
<dbReference type="InterPro" id="IPR036890">
    <property type="entry name" value="HATPase_C_sf"/>
</dbReference>
<keyword evidence="4" id="KW-0597">Phosphoprotein</keyword>
<keyword evidence="8" id="KW-1133">Transmembrane helix</keyword>
<dbReference type="Proteomes" id="UP000516160">
    <property type="component" value="Chromosome"/>
</dbReference>
<organism evidence="11 12">
    <name type="scientific">Alkalicella caledoniensis</name>
    <dbReference type="NCBI Taxonomy" id="2731377"/>
    <lineage>
        <taxon>Bacteria</taxon>
        <taxon>Bacillati</taxon>
        <taxon>Bacillota</taxon>
        <taxon>Clostridia</taxon>
        <taxon>Eubacteriales</taxon>
        <taxon>Proteinivoracaceae</taxon>
        <taxon>Alkalicella</taxon>
    </lineage>
</organism>
<dbReference type="EMBL" id="CP058559">
    <property type="protein sequence ID" value="QNO16602.1"/>
    <property type="molecule type" value="Genomic_DNA"/>
</dbReference>
<feature type="transmembrane region" description="Helical" evidence="8">
    <location>
        <begin position="16"/>
        <end position="35"/>
    </location>
</feature>
<dbReference type="InterPro" id="IPR050640">
    <property type="entry name" value="Bact_2-comp_sensor_kinase"/>
</dbReference>
<reference evidence="11 12" key="1">
    <citation type="submission" date="2020-07" db="EMBL/GenBank/DDBJ databases">
        <title>Alkalicella. sp. LB2 genome.</title>
        <authorList>
            <person name="Postec A."/>
            <person name="Quemeneur M."/>
        </authorList>
    </citation>
    <scope>NUCLEOTIDE SEQUENCE [LARGE SCALE GENOMIC DNA]</scope>
    <source>
        <strain evidence="11 12">LB2</strain>
    </source>
</reference>
<dbReference type="GO" id="GO:0000155">
    <property type="term" value="F:phosphorelay sensor kinase activity"/>
    <property type="evidence" value="ECO:0007669"/>
    <property type="project" value="InterPro"/>
</dbReference>
<dbReference type="Gene3D" id="3.30.565.10">
    <property type="entry name" value="Histidine kinase-like ATPase, C-terminal domain"/>
    <property type="match status" value="1"/>
</dbReference>
<evidence type="ECO:0000256" key="1">
    <source>
        <dbReference type="ARBA" id="ARBA00000085"/>
    </source>
</evidence>
<dbReference type="InterPro" id="IPR004358">
    <property type="entry name" value="Sig_transdc_His_kin-like_C"/>
</dbReference>
<dbReference type="Pfam" id="PF06580">
    <property type="entry name" value="His_kinase"/>
    <property type="match status" value="1"/>
</dbReference>
<evidence type="ECO:0000256" key="8">
    <source>
        <dbReference type="SAM" id="Phobius"/>
    </source>
</evidence>
<evidence type="ECO:0000259" key="10">
    <source>
        <dbReference type="PROSITE" id="PS50885"/>
    </source>
</evidence>
<evidence type="ECO:0000256" key="7">
    <source>
        <dbReference type="ARBA" id="ARBA00023012"/>
    </source>
</evidence>
<dbReference type="PRINTS" id="PR00344">
    <property type="entry name" value="BCTRLSENSOR"/>
</dbReference>
<evidence type="ECO:0000256" key="4">
    <source>
        <dbReference type="ARBA" id="ARBA00022553"/>
    </source>
</evidence>
<dbReference type="SUPFAM" id="SSF55874">
    <property type="entry name" value="ATPase domain of HSP90 chaperone/DNA topoisomerase II/histidine kinase"/>
    <property type="match status" value="1"/>
</dbReference>
<dbReference type="KEGG" id="acae:HYG86_04185"/>
<dbReference type="Pfam" id="PF02518">
    <property type="entry name" value="HATPase_c"/>
    <property type="match status" value="1"/>
</dbReference>
<dbReference type="SMART" id="SM00387">
    <property type="entry name" value="HATPase_c"/>
    <property type="match status" value="1"/>
</dbReference>
<name>A0A7G9WD40_ALKCA</name>
<protein>
    <recommendedName>
        <fullName evidence="3">histidine kinase</fullName>
        <ecNumber evidence="3">2.7.13.3</ecNumber>
    </recommendedName>
</protein>
<dbReference type="PROSITE" id="PS50109">
    <property type="entry name" value="HIS_KIN"/>
    <property type="match status" value="1"/>
</dbReference>
<keyword evidence="8" id="KW-0812">Transmembrane</keyword>
<comment type="catalytic activity">
    <reaction evidence="1">
        <text>ATP + protein L-histidine = ADP + protein N-phospho-L-histidine.</text>
        <dbReference type="EC" id="2.7.13.3"/>
    </reaction>
</comment>
<feature type="domain" description="HAMP" evidence="10">
    <location>
        <begin position="206"/>
        <end position="259"/>
    </location>
</feature>
<evidence type="ECO:0000259" key="9">
    <source>
        <dbReference type="PROSITE" id="PS50109"/>
    </source>
</evidence>
<evidence type="ECO:0000313" key="12">
    <source>
        <dbReference type="Proteomes" id="UP000516160"/>
    </source>
</evidence>
<evidence type="ECO:0000256" key="3">
    <source>
        <dbReference type="ARBA" id="ARBA00012438"/>
    </source>
</evidence>
<accession>A0A7G9WD40</accession>
<dbReference type="InterPro" id="IPR005467">
    <property type="entry name" value="His_kinase_dom"/>
</dbReference>
<keyword evidence="8" id="KW-0472">Membrane</keyword>
<gene>
    <name evidence="11" type="ORF">HYG86_04185</name>
</gene>
<dbReference type="SUPFAM" id="SSF158472">
    <property type="entry name" value="HAMP domain-like"/>
    <property type="match status" value="1"/>
</dbReference>
<dbReference type="EC" id="2.7.13.3" evidence="3"/>
<evidence type="ECO:0000256" key="2">
    <source>
        <dbReference type="ARBA" id="ARBA00004370"/>
    </source>
</evidence>
<dbReference type="GO" id="GO:0016020">
    <property type="term" value="C:membrane"/>
    <property type="evidence" value="ECO:0007669"/>
    <property type="project" value="UniProtKB-SubCell"/>
</dbReference>
<dbReference type="Pfam" id="PF00672">
    <property type="entry name" value="HAMP"/>
    <property type="match status" value="1"/>
</dbReference>
<comment type="subcellular location">
    <subcellularLocation>
        <location evidence="2">Membrane</location>
    </subcellularLocation>
</comment>
<dbReference type="InterPro" id="IPR003594">
    <property type="entry name" value="HATPase_dom"/>
</dbReference>
<proteinExistence type="predicted"/>
<keyword evidence="12" id="KW-1185">Reference proteome</keyword>
<evidence type="ECO:0000313" key="11">
    <source>
        <dbReference type="EMBL" id="QNO16602.1"/>
    </source>
</evidence>
<dbReference type="Gene3D" id="6.10.340.10">
    <property type="match status" value="1"/>
</dbReference>